<dbReference type="InterPro" id="IPR026541">
    <property type="entry name" value="MRG_dom"/>
</dbReference>
<keyword evidence="2" id="KW-0156">Chromatin regulator</keyword>
<protein>
    <submittedName>
        <fullName evidence="9">MRG domain-containing protein</fullName>
    </submittedName>
</protein>
<sequence length="423" mass="48366">MILVHCNPPNPEQLWEMFKDQLSEDFMRIPGMTKDLAYQLAYASIVRKLINYGKNINTDFPSMPKIDLDKVAKEKEKLNQSKHVKKSDEEERDLTTVRIQYDPVWKLKEEILCDWKGRGIFYKARIVRIVQYEDEPVYVVNYPGYRHADEKVLQSDAFNRFLPMTDENVQKVNVGYFESAKKVAEEKRKSKGSIARGGSIGRRSVAVAKDTPVRRGRPPGKSSIKRGRDSVKRSDSNSTASLIDSFMPGAELGAKRPKIGRQGDMNTSEGSVVPATPESESPEDAENTGTLPKKLKEIFEMDRHRVEIDYKLPVIPARFSVKYIINGFIDLLKESGDEDQTRLDEAKCANSSIIPDKSLINCAVLVVEELLRCFDDSTVEKLLYYYEKPYFESLSKVSCSLQRRSMKILKKSRKRQMNQLTGK</sequence>
<keyword evidence="8" id="KW-1185">Reference proteome</keyword>
<keyword evidence="3" id="KW-0805">Transcription regulation</keyword>
<dbReference type="Proteomes" id="UP000887574">
    <property type="component" value="Unplaced"/>
</dbReference>
<accession>A0A915CW14</accession>
<keyword evidence="4" id="KW-0804">Transcription</keyword>
<feature type="compositionally biased region" description="Low complexity" evidence="6">
    <location>
        <begin position="192"/>
        <end position="207"/>
    </location>
</feature>
<feature type="domain" description="MRG" evidence="7">
    <location>
        <begin position="283"/>
        <end position="398"/>
    </location>
</feature>
<dbReference type="GO" id="GO:0000123">
    <property type="term" value="C:histone acetyltransferase complex"/>
    <property type="evidence" value="ECO:0007669"/>
    <property type="project" value="TreeGrafter"/>
</dbReference>
<organism evidence="8 9">
    <name type="scientific">Ditylenchus dipsaci</name>
    <dbReference type="NCBI Taxonomy" id="166011"/>
    <lineage>
        <taxon>Eukaryota</taxon>
        <taxon>Metazoa</taxon>
        <taxon>Ecdysozoa</taxon>
        <taxon>Nematoda</taxon>
        <taxon>Chromadorea</taxon>
        <taxon>Rhabditida</taxon>
        <taxon>Tylenchina</taxon>
        <taxon>Tylenchomorpha</taxon>
        <taxon>Sphaerularioidea</taxon>
        <taxon>Anguinidae</taxon>
        <taxon>Anguininae</taxon>
        <taxon>Ditylenchus</taxon>
    </lineage>
</organism>
<dbReference type="GO" id="GO:0006355">
    <property type="term" value="P:regulation of DNA-templated transcription"/>
    <property type="evidence" value="ECO:0007669"/>
    <property type="project" value="InterPro"/>
</dbReference>
<evidence type="ECO:0000256" key="3">
    <source>
        <dbReference type="ARBA" id="ARBA00023015"/>
    </source>
</evidence>
<dbReference type="Gene3D" id="2.30.30.140">
    <property type="match status" value="1"/>
</dbReference>
<comment type="subcellular location">
    <subcellularLocation>
        <location evidence="1">Nucleus</location>
    </subcellularLocation>
</comment>
<dbReference type="GO" id="GO:0006325">
    <property type="term" value="P:chromatin organization"/>
    <property type="evidence" value="ECO:0007669"/>
    <property type="project" value="UniProtKB-KW"/>
</dbReference>
<proteinExistence type="predicted"/>
<dbReference type="AlphaFoldDB" id="A0A915CW14"/>
<evidence type="ECO:0000256" key="2">
    <source>
        <dbReference type="ARBA" id="ARBA00022853"/>
    </source>
</evidence>
<evidence type="ECO:0000256" key="1">
    <source>
        <dbReference type="ARBA" id="ARBA00004123"/>
    </source>
</evidence>
<dbReference type="PANTHER" id="PTHR10880">
    <property type="entry name" value="MORTALITY FACTOR 4-LIKE PROTEIN"/>
    <property type="match status" value="1"/>
</dbReference>
<evidence type="ECO:0000259" key="7">
    <source>
        <dbReference type="Pfam" id="PF05712"/>
    </source>
</evidence>
<evidence type="ECO:0000313" key="9">
    <source>
        <dbReference type="WBParaSite" id="jg13215"/>
    </source>
</evidence>
<dbReference type="WBParaSite" id="jg13215">
    <property type="protein sequence ID" value="jg13215"/>
    <property type="gene ID" value="jg13215"/>
</dbReference>
<dbReference type="Pfam" id="PF05712">
    <property type="entry name" value="MRG"/>
    <property type="match status" value="1"/>
</dbReference>
<dbReference type="InterPro" id="IPR038217">
    <property type="entry name" value="MRG_C_sf"/>
</dbReference>
<keyword evidence="5" id="KW-0539">Nucleus</keyword>
<evidence type="ECO:0000256" key="5">
    <source>
        <dbReference type="ARBA" id="ARBA00023242"/>
    </source>
</evidence>
<dbReference type="PANTHER" id="PTHR10880:SF15">
    <property type="entry name" value="MSL COMPLEX SUBUNIT 3"/>
    <property type="match status" value="1"/>
</dbReference>
<dbReference type="GO" id="GO:0005634">
    <property type="term" value="C:nucleus"/>
    <property type="evidence" value="ECO:0007669"/>
    <property type="project" value="UniProtKB-SubCell"/>
</dbReference>
<feature type="region of interest" description="Disordered" evidence="6">
    <location>
        <begin position="187"/>
        <end position="293"/>
    </location>
</feature>
<dbReference type="InterPro" id="IPR008676">
    <property type="entry name" value="MRG"/>
</dbReference>
<dbReference type="PROSITE" id="PS51640">
    <property type="entry name" value="MRG"/>
    <property type="match status" value="1"/>
</dbReference>
<feature type="compositionally biased region" description="Basic and acidic residues" evidence="6">
    <location>
        <begin position="226"/>
        <end position="235"/>
    </location>
</feature>
<name>A0A915CW14_9BILA</name>
<dbReference type="Gene3D" id="1.10.274.30">
    <property type="entry name" value="MRG domain"/>
    <property type="match status" value="1"/>
</dbReference>
<evidence type="ECO:0000256" key="6">
    <source>
        <dbReference type="SAM" id="MobiDB-lite"/>
    </source>
</evidence>
<evidence type="ECO:0000313" key="8">
    <source>
        <dbReference type="Proteomes" id="UP000887574"/>
    </source>
</evidence>
<evidence type="ECO:0000256" key="4">
    <source>
        <dbReference type="ARBA" id="ARBA00023163"/>
    </source>
</evidence>
<reference evidence="9" key="1">
    <citation type="submission" date="2022-11" db="UniProtKB">
        <authorList>
            <consortium name="WormBaseParasite"/>
        </authorList>
    </citation>
    <scope>IDENTIFICATION</scope>
</reference>